<accession>A0A1H8A7D4</accession>
<dbReference type="GO" id="GO:0019251">
    <property type="term" value="P:anaerobic cobalamin biosynthetic process"/>
    <property type="evidence" value="ECO:0007669"/>
    <property type="project" value="UniProtKB-UniRule"/>
</dbReference>
<dbReference type="PANTHER" id="PTHR35863">
    <property type="entry name" value="COBALT-PRECORRIN-5B C(1)-METHYLTRANSFERASE"/>
    <property type="match status" value="1"/>
</dbReference>
<dbReference type="InterPro" id="IPR002748">
    <property type="entry name" value="CbiD"/>
</dbReference>
<proteinExistence type="inferred from homology"/>
<reference evidence="6 7" key="1">
    <citation type="submission" date="2016-10" db="EMBL/GenBank/DDBJ databases">
        <authorList>
            <person name="de Groot N.N."/>
        </authorList>
    </citation>
    <scope>NUCLEOTIDE SEQUENCE [LARGE SCALE GENOMIC DNA]</scope>
    <source>
        <strain evidence="6 7">CGMCC 1.5070</strain>
    </source>
</reference>
<evidence type="ECO:0000256" key="5">
    <source>
        <dbReference type="HAMAP-Rule" id="MF_00787"/>
    </source>
</evidence>
<comment type="similarity">
    <text evidence="5">Belongs to the CbiD family.</text>
</comment>
<dbReference type="EC" id="2.1.1.195" evidence="5"/>
<keyword evidence="7" id="KW-1185">Reference proteome</keyword>
<evidence type="ECO:0000313" key="6">
    <source>
        <dbReference type="EMBL" id="SEM65457.1"/>
    </source>
</evidence>
<dbReference type="InterPro" id="IPR036074">
    <property type="entry name" value="CbiD_sf"/>
</dbReference>
<evidence type="ECO:0000256" key="4">
    <source>
        <dbReference type="ARBA" id="ARBA00022691"/>
    </source>
</evidence>
<dbReference type="RefSeq" id="WP_242943081.1">
    <property type="nucleotide sequence ID" value="NZ_FOCG01000001.1"/>
</dbReference>
<keyword evidence="3 5" id="KW-0808">Transferase</keyword>
<comment type="pathway">
    <text evidence="5">Cofactor biosynthesis; adenosylcobalamin biosynthesis; cob(II)yrinate a,c-diamide from sirohydrochlorin (anaerobic route): step 6/10.</text>
</comment>
<protein>
    <recommendedName>
        <fullName evidence="5">Cobalt-precorrin-5B C(1)-methyltransferase</fullName>
        <ecNumber evidence="5">2.1.1.195</ecNumber>
    </recommendedName>
    <alternativeName>
        <fullName evidence="5">Cobalt-precorrin-6A synthase</fullName>
    </alternativeName>
</protein>
<dbReference type="EMBL" id="FOCG01000001">
    <property type="protein sequence ID" value="SEM65457.1"/>
    <property type="molecule type" value="Genomic_DNA"/>
</dbReference>
<dbReference type="Gene3D" id="3.30.2110.10">
    <property type="entry name" value="CbiD-like"/>
    <property type="match status" value="1"/>
</dbReference>
<name>A0A1H8A7D4_9FIRM</name>
<comment type="function">
    <text evidence="5">Catalyzes the methylation of C-1 in cobalt-precorrin-5B to form cobalt-precorrin-6A.</text>
</comment>
<keyword evidence="4 5" id="KW-0949">S-adenosyl-L-methionine</keyword>
<evidence type="ECO:0000256" key="1">
    <source>
        <dbReference type="ARBA" id="ARBA00022573"/>
    </source>
</evidence>
<evidence type="ECO:0000313" key="7">
    <source>
        <dbReference type="Proteomes" id="UP000199158"/>
    </source>
</evidence>
<dbReference type="UniPathway" id="UPA00148">
    <property type="reaction ID" value="UER00227"/>
</dbReference>
<organism evidence="6 7">
    <name type="scientific">Hydrogenoanaerobacterium saccharovorans</name>
    <dbReference type="NCBI Taxonomy" id="474960"/>
    <lineage>
        <taxon>Bacteria</taxon>
        <taxon>Bacillati</taxon>
        <taxon>Bacillota</taxon>
        <taxon>Clostridia</taxon>
        <taxon>Eubacteriales</taxon>
        <taxon>Oscillospiraceae</taxon>
        <taxon>Hydrogenoanaerobacterium</taxon>
    </lineage>
</organism>
<dbReference type="PANTHER" id="PTHR35863:SF1">
    <property type="entry name" value="COBALT-PRECORRIN-5B C(1)-METHYLTRANSFERASE"/>
    <property type="match status" value="1"/>
</dbReference>
<dbReference type="NCBIfam" id="TIGR00312">
    <property type="entry name" value="cbiD"/>
    <property type="match status" value="1"/>
</dbReference>
<dbReference type="Proteomes" id="UP000199158">
    <property type="component" value="Unassembled WGS sequence"/>
</dbReference>
<keyword evidence="1 5" id="KW-0169">Cobalamin biosynthesis</keyword>
<keyword evidence="2 5" id="KW-0489">Methyltransferase</keyword>
<dbReference type="HAMAP" id="MF_00787">
    <property type="entry name" value="CbiD"/>
    <property type="match status" value="1"/>
</dbReference>
<gene>
    <name evidence="5" type="primary">cbiD</name>
    <name evidence="6" type="ORF">SAMN05216180_1103</name>
</gene>
<dbReference type="GO" id="GO:0043780">
    <property type="term" value="F:cobalt-precorrin-5B C1-methyltransferase activity"/>
    <property type="evidence" value="ECO:0007669"/>
    <property type="project" value="RHEA"/>
</dbReference>
<evidence type="ECO:0000256" key="3">
    <source>
        <dbReference type="ARBA" id="ARBA00022679"/>
    </source>
</evidence>
<sequence length="379" mass="40670">MEKYCYVDNKKLRYGYTTGSCAAAAAKAAALMLLSGQEVTHINLMTPKGFSLALHVHNPSHGEDYAMCAIQKDSGDDPDITNGILVYAKVSYAEKGITIDGGIGVGRVTRAGLECPVGSAAINRVPRRMIEDAVLEICEECGYGGGIAVEIIIPDGAEIAKKTYNPRLGIEGGISVLGTTGIVEPMSEQALIDSIKVEMKMLKANGAQYIVVTPGNYGEVYAQNTLHIDLCNAVKCSNFVGDVLDFAVQLELKGVLLVGHLGKFVKLAGGVFNTHSRYADCRMEILTAHSALAGAQIPLLQHLMGCITTDEAVELLETAHLKEKVMQSILQKIDDHIKARTYGELQIGAVLFSNRYGTLGMTADAPKLMQHFHINSTKG</sequence>
<dbReference type="PIRSF" id="PIRSF026782">
    <property type="entry name" value="CbiD"/>
    <property type="match status" value="1"/>
</dbReference>
<dbReference type="Pfam" id="PF01888">
    <property type="entry name" value="CbiD"/>
    <property type="match status" value="1"/>
</dbReference>
<dbReference type="AlphaFoldDB" id="A0A1H8A7D4"/>
<comment type="catalytic activity">
    <reaction evidence="5">
        <text>Co-precorrin-5B + S-adenosyl-L-methionine = Co-precorrin-6A + S-adenosyl-L-homocysteine</text>
        <dbReference type="Rhea" id="RHEA:26285"/>
        <dbReference type="ChEBI" id="CHEBI:57856"/>
        <dbReference type="ChEBI" id="CHEBI:59789"/>
        <dbReference type="ChEBI" id="CHEBI:60063"/>
        <dbReference type="ChEBI" id="CHEBI:60064"/>
        <dbReference type="EC" id="2.1.1.195"/>
    </reaction>
</comment>
<dbReference type="STRING" id="474960.SAMN05216180_1103"/>
<evidence type="ECO:0000256" key="2">
    <source>
        <dbReference type="ARBA" id="ARBA00022603"/>
    </source>
</evidence>
<dbReference type="GO" id="GO:0032259">
    <property type="term" value="P:methylation"/>
    <property type="evidence" value="ECO:0007669"/>
    <property type="project" value="UniProtKB-KW"/>
</dbReference>
<dbReference type="SUPFAM" id="SSF111342">
    <property type="entry name" value="CbiD-like"/>
    <property type="match status" value="1"/>
</dbReference>